<dbReference type="InterPro" id="IPR015421">
    <property type="entry name" value="PyrdxlP-dep_Trfase_major"/>
</dbReference>
<comment type="cofactor">
    <cofactor evidence="1 6">
        <name>pyridoxal 5'-phosphate</name>
        <dbReference type="ChEBI" id="CHEBI:597326"/>
    </cofactor>
</comment>
<dbReference type="EMBL" id="PGTM01000119">
    <property type="protein sequence ID" value="PJF35708.1"/>
    <property type="molecule type" value="Genomic_DNA"/>
</dbReference>
<reference evidence="10 11" key="1">
    <citation type="submission" date="2017-11" db="EMBL/GenBank/DDBJ databases">
        <title>Evolution of Phototrophy in the Chloroflexi Phylum Driven by Horizontal Gene Transfer.</title>
        <authorList>
            <person name="Ward L.M."/>
            <person name="Hemp J."/>
            <person name="Shih P.M."/>
            <person name="Mcglynn S.E."/>
            <person name="Fischer W."/>
        </authorList>
    </citation>
    <scope>NUCLEOTIDE SEQUENCE [LARGE SCALE GENOMIC DNA]</scope>
    <source>
        <strain evidence="9">CP1_1M</strain>
        <strain evidence="8">JP3_13</strain>
    </source>
</reference>
<evidence type="ECO:0000256" key="1">
    <source>
        <dbReference type="ARBA" id="ARBA00001933"/>
    </source>
</evidence>
<keyword evidence="4 6" id="KW-0808">Transferase</keyword>
<evidence type="ECO:0000313" key="11">
    <source>
        <dbReference type="Proteomes" id="UP000229681"/>
    </source>
</evidence>
<dbReference type="Proteomes" id="UP000229681">
    <property type="component" value="Unassembled WGS sequence"/>
</dbReference>
<evidence type="ECO:0000256" key="3">
    <source>
        <dbReference type="ARBA" id="ARBA00022576"/>
    </source>
</evidence>
<dbReference type="InterPro" id="IPR004839">
    <property type="entry name" value="Aminotransferase_I/II_large"/>
</dbReference>
<dbReference type="EMBL" id="PGTL01000019">
    <property type="protein sequence ID" value="PJF42393.1"/>
    <property type="molecule type" value="Genomic_DNA"/>
</dbReference>
<dbReference type="InterPro" id="IPR004838">
    <property type="entry name" value="NHTrfase_class1_PyrdxlP-BS"/>
</dbReference>
<evidence type="ECO:0000256" key="5">
    <source>
        <dbReference type="ARBA" id="ARBA00022898"/>
    </source>
</evidence>
<dbReference type="CDD" id="cd00609">
    <property type="entry name" value="AAT_like"/>
    <property type="match status" value="1"/>
</dbReference>
<dbReference type="PANTHER" id="PTHR46383">
    <property type="entry name" value="ASPARTATE AMINOTRANSFERASE"/>
    <property type="match status" value="1"/>
</dbReference>
<dbReference type="Gene3D" id="3.40.640.10">
    <property type="entry name" value="Type I PLP-dependent aspartate aminotransferase-like (Major domain)"/>
    <property type="match status" value="1"/>
</dbReference>
<dbReference type="SUPFAM" id="SSF53383">
    <property type="entry name" value="PLP-dependent transferases"/>
    <property type="match status" value="1"/>
</dbReference>
<dbReference type="PANTHER" id="PTHR46383:SF1">
    <property type="entry name" value="ASPARTATE AMINOTRANSFERASE"/>
    <property type="match status" value="1"/>
</dbReference>
<sequence>MTNLRHFFTIVRASTAFDCTFQEHLTVTQSLASVSLESPVFSVPHQALVPVNGYPSAQVDIPQSRMFIIKKLLAAFREKHPDTPAYDASQGDGGASLPGVPHHLLERALELLKQNGTAYDPPTGTLAFRKATAEQYWQFSAEIGYNAENIAATDGGRDALLKIYQAMTALGTGRIGDVLLVSRVPWISYLWGPYGLGMNVLLAPGVEADGWEYTEEGIAASVAYCAKHGGGRRIAGMVITSPDNPTGRTLSMDRQIALAQKAFSLGIPFVLFDWIYHQIAEGEPADINALLSAFSPADRARIIVLDGLTKSLGASNIRAAHVVASKQVVEFIASRSSHGVMPNFFGQAVAQAAYEIGFRKAAASIIEPTNASRAIVRDFIRAKGYRAVIGDGGYYAFIDCTEAIQRGNLADSVALVEYMAANFGLTAIAGSYFSEAGKNWIRFSYALPPEITAKALERFDEAMRSL</sequence>
<evidence type="ECO:0000313" key="9">
    <source>
        <dbReference type="EMBL" id="PJF42393.1"/>
    </source>
</evidence>
<dbReference type="GO" id="GO:0008483">
    <property type="term" value="F:transaminase activity"/>
    <property type="evidence" value="ECO:0007669"/>
    <property type="project" value="UniProtKB-KW"/>
</dbReference>
<evidence type="ECO:0000313" key="10">
    <source>
        <dbReference type="Proteomes" id="UP000228947"/>
    </source>
</evidence>
<organism evidence="9 10">
    <name type="scientific">Candidatus Thermofonsia Clade 1 bacterium</name>
    <dbReference type="NCBI Taxonomy" id="2364210"/>
    <lineage>
        <taxon>Bacteria</taxon>
        <taxon>Bacillati</taxon>
        <taxon>Chloroflexota</taxon>
        <taxon>Candidatus Thermofontia</taxon>
        <taxon>Candidatus Thermofonsia Clade 1</taxon>
    </lineage>
</organism>
<accession>A0A2M8PDU4</accession>
<evidence type="ECO:0000256" key="2">
    <source>
        <dbReference type="ARBA" id="ARBA00007441"/>
    </source>
</evidence>
<comment type="similarity">
    <text evidence="2 6">Belongs to the class-I pyridoxal-phosphate-dependent aminotransferase family.</text>
</comment>
<protein>
    <recommendedName>
        <fullName evidence="6">Aminotransferase</fullName>
        <ecNumber evidence="6">2.6.1.-</ecNumber>
    </recommendedName>
</protein>
<dbReference type="AlphaFoldDB" id="A0A2M8PXX8"/>
<keyword evidence="5" id="KW-0663">Pyridoxal phosphate</keyword>
<dbReference type="GO" id="GO:0030170">
    <property type="term" value="F:pyridoxal phosphate binding"/>
    <property type="evidence" value="ECO:0007669"/>
    <property type="project" value="InterPro"/>
</dbReference>
<evidence type="ECO:0000256" key="4">
    <source>
        <dbReference type="ARBA" id="ARBA00022679"/>
    </source>
</evidence>
<dbReference type="InterPro" id="IPR015424">
    <property type="entry name" value="PyrdxlP-dep_Trfase"/>
</dbReference>
<proteinExistence type="inferred from homology"/>
<evidence type="ECO:0000313" key="8">
    <source>
        <dbReference type="EMBL" id="PJF35708.1"/>
    </source>
</evidence>
<accession>A0A2M8PXX8</accession>
<feature type="domain" description="Aminotransferase class I/classII large" evidence="7">
    <location>
        <begin position="100"/>
        <end position="458"/>
    </location>
</feature>
<comment type="caution">
    <text evidence="9">The sequence shown here is derived from an EMBL/GenBank/DDBJ whole genome shotgun (WGS) entry which is preliminary data.</text>
</comment>
<dbReference type="PROSITE" id="PS00105">
    <property type="entry name" value="AA_TRANSFER_CLASS_1"/>
    <property type="match status" value="1"/>
</dbReference>
<dbReference type="GO" id="GO:0006520">
    <property type="term" value="P:amino acid metabolic process"/>
    <property type="evidence" value="ECO:0007669"/>
    <property type="project" value="InterPro"/>
</dbReference>
<dbReference type="EC" id="2.6.1.-" evidence="6"/>
<evidence type="ECO:0000256" key="6">
    <source>
        <dbReference type="RuleBase" id="RU000481"/>
    </source>
</evidence>
<keyword evidence="3 6" id="KW-0032">Aminotransferase</keyword>
<dbReference type="Pfam" id="PF00155">
    <property type="entry name" value="Aminotran_1_2"/>
    <property type="match status" value="1"/>
</dbReference>
<name>A0A2M8PXX8_9CHLR</name>
<gene>
    <name evidence="8" type="ORF">CUN49_09185</name>
    <name evidence="9" type="ORF">CUN50_04365</name>
</gene>
<dbReference type="InterPro" id="IPR050596">
    <property type="entry name" value="AspAT/PAT-like"/>
</dbReference>
<dbReference type="Proteomes" id="UP000228947">
    <property type="component" value="Unassembled WGS sequence"/>
</dbReference>
<evidence type="ECO:0000259" key="7">
    <source>
        <dbReference type="Pfam" id="PF00155"/>
    </source>
</evidence>